<evidence type="ECO:0000256" key="6">
    <source>
        <dbReference type="ARBA" id="ARBA00023187"/>
    </source>
</evidence>
<keyword evidence="7" id="KW-0539">Nucleus</keyword>
<feature type="region of interest" description="Disordered" evidence="9">
    <location>
        <begin position="287"/>
        <end position="526"/>
    </location>
</feature>
<reference evidence="11" key="1">
    <citation type="submission" date="2021-01" db="EMBL/GenBank/DDBJ databases">
        <authorList>
            <person name="Corre E."/>
            <person name="Pelletier E."/>
            <person name="Niang G."/>
            <person name="Scheremetjew M."/>
            <person name="Finn R."/>
            <person name="Kale V."/>
            <person name="Holt S."/>
            <person name="Cochrane G."/>
            <person name="Meng A."/>
            <person name="Brown T."/>
            <person name="Cohen L."/>
        </authorList>
    </citation>
    <scope>NUCLEOTIDE SEQUENCE</scope>
    <source>
        <strain evidence="11">CCMP1594</strain>
    </source>
</reference>
<gene>
    <name evidence="11" type="ORF">EGYM00163_LOCUS36214</name>
    <name evidence="12" type="ORF">EGYM00163_LOCUS36215</name>
    <name evidence="13" type="ORF">EGYM00163_LOCUS36216</name>
    <name evidence="14" type="ORF">EGYM00163_LOCUS36217</name>
</gene>
<evidence type="ECO:0000259" key="10">
    <source>
        <dbReference type="Pfam" id="PF04696"/>
    </source>
</evidence>
<dbReference type="EMBL" id="HBJA01104951">
    <property type="protein sequence ID" value="CAE0824974.1"/>
    <property type="molecule type" value="Transcribed_RNA"/>
</dbReference>
<feature type="compositionally biased region" description="Basic and acidic residues" evidence="9">
    <location>
        <begin position="503"/>
        <end position="519"/>
    </location>
</feature>
<dbReference type="GO" id="GO:0008380">
    <property type="term" value="P:RNA splicing"/>
    <property type="evidence" value="ECO:0007669"/>
    <property type="project" value="UniProtKB-KW"/>
</dbReference>
<comment type="similarity">
    <text evidence="2">Belongs to the pinin family.</text>
</comment>
<feature type="compositionally biased region" description="Acidic residues" evidence="9">
    <location>
        <begin position="452"/>
        <end position="477"/>
    </location>
</feature>
<evidence type="ECO:0000256" key="7">
    <source>
        <dbReference type="ARBA" id="ARBA00023242"/>
    </source>
</evidence>
<dbReference type="PANTHER" id="PTHR12707:SF0">
    <property type="entry name" value="PININ"/>
    <property type="match status" value="1"/>
</dbReference>
<evidence type="ECO:0000256" key="4">
    <source>
        <dbReference type="ARBA" id="ARBA00023015"/>
    </source>
</evidence>
<protein>
    <recommendedName>
        <fullName evidence="10">Pinin/SDK/MemA protein domain-containing protein</fullName>
    </recommendedName>
</protein>
<dbReference type="EMBL" id="HBJA01104948">
    <property type="protein sequence ID" value="CAE0824971.1"/>
    <property type="molecule type" value="Transcribed_RNA"/>
</dbReference>
<dbReference type="Pfam" id="PF04696">
    <property type="entry name" value="Pinin_SDK_memA"/>
    <property type="match status" value="1"/>
</dbReference>
<organism evidence="11">
    <name type="scientific">Eutreptiella gymnastica</name>
    <dbReference type="NCBI Taxonomy" id="73025"/>
    <lineage>
        <taxon>Eukaryota</taxon>
        <taxon>Discoba</taxon>
        <taxon>Euglenozoa</taxon>
        <taxon>Euglenida</taxon>
        <taxon>Spirocuta</taxon>
        <taxon>Euglenophyceae</taxon>
        <taxon>Eutreptiales</taxon>
        <taxon>Eutreptiaceae</taxon>
        <taxon>Eutreptiella</taxon>
    </lineage>
</organism>
<evidence type="ECO:0000256" key="3">
    <source>
        <dbReference type="ARBA" id="ARBA00022664"/>
    </source>
</evidence>
<evidence type="ECO:0000313" key="13">
    <source>
        <dbReference type="EMBL" id="CAE0824973.1"/>
    </source>
</evidence>
<feature type="compositionally biased region" description="Acidic residues" evidence="9">
    <location>
        <begin position="485"/>
        <end position="502"/>
    </location>
</feature>
<name>A0A6T2E0C6_9EUGL</name>
<dbReference type="InterPro" id="IPR039853">
    <property type="entry name" value="Pinin"/>
</dbReference>
<feature type="domain" description="Pinin/SDK/MemA protein" evidence="10">
    <location>
        <begin position="134"/>
        <end position="257"/>
    </location>
</feature>
<dbReference type="AlphaFoldDB" id="A0A6T2E0C6"/>
<evidence type="ECO:0000256" key="5">
    <source>
        <dbReference type="ARBA" id="ARBA00023163"/>
    </source>
</evidence>
<accession>A0A6T2E0C6</accession>
<feature type="compositionally biased region" description="Basic and acidic residues" evidence="9">
    <location>
        <begin position="367"/>
        <end position="376"/>
    </location>
</feature>
<dbReference type="GO" id="GO:0006397">
    <property type="term" value="P:mRNA processing"/>
    <property type="evidence" value="ECO:0007669"/>
    <property type="project" value="UniProtKB-KW"/>
</dbReference>
<sequence>MESGSQPEENVADRPSVLAITSGFARLGERERELLRREVFLVDQRRHDTESRLKALEEKAVRMKESENYRRYGRVKRERQEEEDTSKKKLKVGSLVALPGSAETLEAADQEEEEKPTEPQGVPRPRRLLKIADTKRDRKLMGFVLGHLNKSKQESQTPAKSDVFVEKMRKIDQKLEDDRSQERAKAVAQVDEETAKQQELQNRLTKRYEQLQRAHTRALLEEREYFFSHFLETDTKPKLYFLPSHHTNETRKRVEERKAASTAKYQEFRKSLDALIADVEQNSIEKLLPSANKGKGAGKGMMPMRRPEPTPALMPPPPSAAPGARRQERDRDELEDRRQREHDASEEDRAEPVDAGGPDADAQMGTKVKEEGDHVEANAMDEDEDGGRRRKERSPGEVEEMAVEREREEEEERKREQEQEEEQEDEGQEEQHNEPEEQEQEADEGGVHVDATEEQQEGADGQEEADGGEGEGCEGEDGEAKMEQDEGEDEKPEAEDAMADEGDGTKAETEEQSENRTEDCTEDVEE</sequence>
<dbReference type="EMBL" id="HBJA01104949">
    <property type="protein sequence ID" value="CAE0824972.1"/>
    <property type="molecule type" value="Transcribed_RNA"/>
</dbReference>
<dbReference type="GO" id="GO:0071013">
    <property type="term" value="C:catalytic step 2 spliceosome"/>
    <property type="evidence" value="ECO:0007669"/>
    <property type="project" value="TreeGrafter"/>
</dbReference>
<evidence type="ECO:0000256" key="1">
    <source>
        <dbReference type="ARBA" id="ARBA00004123"/>
    </source>
</evidence>
<evidence type="ECO:0000313" key="12">
    <source>
        <dbReference type="EMBL" id="CAE0824972.1"/>
    </source>
</evidence>
<dbReference type="InterPro" id="IPR006786">
    <property type="entry name" value="Pinin_SDK_MemA"/>
</dbReference>
<evidence type="ECO:0000313" key="14">
    <source>
        <dbReference type="EMBL" id="CAE0824974.1"/>
    </source>
</evidence>
<evidence type="ECO:0000256" key="2">
    <source>
        <dbReference type="ARBA" id="ARBA00010386"/>
    </source>
</evidence>
<feature type="compositionally biased region" description="Pro residues" evidence="9">
    <location>
        <begin position="309"/>
        <end position="320"/>
    </location>
</feature>
<keyword evidence="3" id="KW-0507">mRNA processing</keyword>
<feature type="coiled-coil region" evidence="8">
    <location>
        <begin position="183"/>
        <end position="214"/>
    </location>
</feature>
<feature type="compositionally biased region" description="Basic and acidic residues" evidence="9">
    <location>
        <begin position="402"/>
        <end position="417"/>
    </location>
</feature>
<dbReference type="PANTHER" id="PTHR12707">
    <property type="entry name" value="PINN"/>
    <property type="match status" value="1"/>
</dbReference>
<feature type="compositionally biased region" description="Acidic residues" evidence="9">
    <location>
        <begin position="106"/>
        <end position="115"/>
    </location>
</feature>
<keyword evidence="6" id="KW-0508">mRNA splicing</keyword>
<dbReference type="EMBL" id="HBJA01104950">
    <property type="protein sequence ID" value="CAE0824973.1"/>
    <property type="molecule type" value="Transcribed_RNA"/>
</dbReference>
<keyword evidence="8" id="KW-0175">Coiled coil</keyword>
<evidence type="ECO:0000256" key="9">
    <source>
        <dbReference type="SAM" id="MobiDB-lite"/>
    </source>
</evidence>
<keyword evidence="4" id="KW-0805">Transcription regulation</keyword>
<feature type="region of interest" description="Disordered" evidence="9">
    <location>
        <begin position="64"/>
        <end position="130"/>
    </location>
</feature>
<proteinExistence type="inferred from homology"/>
<keyword evidence="5" id="KW-0804">Transcription</keyword>
<evidence type="ECO:0000313" key="11">
    <source>
        <dbReference type="EMBL" id="CAE0824971.1"/>
    </source>
</evidence>
<comment type="subcellular location">
    <subcellularLocation>
        <location evidence="1">Nucleus</location>
    </subcellularLocation>
</comment>
<evidence type="ECO:0000256" key="8">
    <source>
        <dbReference type="SAM" id="Coils"/>
    </source>
</evidence>
<feature type="compositionally biased region" description="Acidic residues" evidence="9">
    <location>
        <begin position="418"/>
        <end position="428"/>
    </location>
</feature>
<feature type="compositionally biased region" description="Basic and acidic residues" evidence="9">
    <location>
        <begin position="325"/>
        <end position="343"/>
    </location>
</feature>